<accession>A0A8T0NAE6</accession>
<protein>
    <submittedName>
        <fullName evidence="2">Uncharacterized protein</fullName>
    </submittedName>
</protein>
<evidence type="ECO:0000256" key="1">
    <source>
        <dbReference type="SAM" id="MobiDB-lite"/>
    </source>
</evidence>
<evidence type="ECO:0000313" key="3">
    <source>
        <dbReference type="Proteomes" id="UP000823388"/>
    </source>
</evidence>
<feature type="compositionally biased region" description="Basic and acidic residues" evidence="1">
    <location>
        <begin position="114"/>
        <end position="129"/>
    </location>
</feature>
<feature type="compositionally biased region" description="Polar residues" evidence="1">
    <location>
        <begin position="52"/>
        <end position="71"/>
    </location>
</feature>
<keyword evidence="3" id="KW-1185">Reference proteome</keyword>
<evidence type="ECO:0000313" key="2">
    <source>
        <dbReference type="EMBL" id="KAG2546197.1"/>
    </source>
</evidence>
<proteinExistence type="predicted"/>
<feature type="compositionally biased region" description="Pro residues" evidence="1">
    <location>
        <begin position="72"/>
        <end position="81"/>
    </location>
</feature>
<organism evidence="2 3">
    <name type="scientific">Panicum virgatum</name>
    <name type="common">Blackwell switchgrass</name>
    <dbReference type="NCBI Taxonomy" id="38727"/>
    <lineage>
        <taxon>Eukaryota</taxon>
        <taxon>Viridiplantae</taxon>
        <taxon>Streptophyta</taxon>
        <taxon>Embryophyta</taxon>
        <taxon>Tracheophyta</taxon>
        <taxon>Spermatophyta</taxon>
        <taxon>Magnoliopsida</taxon>
        <taxon>Liliopsida</taxon>
        <taxon>Poales</taxon>
        <taxon>Poaceae</taxon>
        <taxon>PACMAD clade</taxon>
        <taxon>Panicoideae</taxon>
        <taxon>Panicodae</taxon>
        <taxon>Paniceae</taxon>
        <taxon>Panicinae</taxon>
        <taxon>Panicum</taxon>
        <taxon>Panicum sect. Hiantes</taxon>
    </lineage>
</organism>
<comment type="caution">
    <text evidence="2">The sequence shown here is derived from an EMBL/GenBank/DDBJ whole genome shotgun (WGS) entry which is preliminary data.</text>
</comment>
<gene>
    <name evidence="2" type="ORF">PVAP13_9KG038675</name>
</gene>
<dbReference type="Proteomes" id="UP000823388">
    <property type="component" value="Chromosome 9K"/>
</dbReference>
<dbReference type="EMBL" id="CM029053">
    <property type="protein sequence ID" value="KAG2546197.1"/>
    <property type="molecule type" value="Genomic_DNA"/>
</dbReference>
<sequence length="154" mass="16948">MSPRSTVMPVLASAARVCRHHCRDALVWPHGVGSLLARPSPADAHMRCPSHPWTSSCRPRHQQGLTVSPTLYSPPQPYAPPPRRRREQGPRSARARPARHTIATAASGGSSQRADGEGSRVASSKREAGEMEGMWGREGWWRWVPLVRSYRSGG</sequence>
<feature type="region of interest" description="Disordered" evidence="1">
    <location>
        <begin position="41"/>
        <end position="132"/>
    </location>
</feature>
<name>A0A8T0NAE6_PANVG</name>
<reference evidence="2" key="1">
    <citation type="submission" date="2020-05" db="EMBL/GenBank/DDBJ databases">
        <title>WGS assembly of Panicum virgatum.</title>
        <authorList>
            <person name="Lovell J.T."/>
            <person name="Jenkins J."/>
            <person name="Shu S."/>
            <person name="Juenger T.E."/>
            <person name="Schmutz J."/>
        </authorList>
    </citation>
    <scope>NUCLEOTIDE SEQUENCE</scope>
    <source>
        <strain evidence="2">AP13</strain>
    </source>
</reference>
<dbReference type="AlphaFoldDB" id="A0A8T0NAE6"/>